<protein>
    <submittedName>
        <fullName evidence="1">Putative structural protein</fullName>
    </submittedName>
</protein>
<gene>
    <name evidence="1" type="ORF">MM415A01403_0004</name>
</gene>
<accession>A0A6M3K3B6</accession>
<proteinExistence type="predicted"/>
<reference evidence="1" key="1">
    <citation type="submission" date="2020-03" db="EMBL/GenBank/DDBJ databases">
        <title>The deep terrestrial virosphere.</title>
        <authorList>
            <person name="Holmfeldt K."/>
            <person name="Nilsson E."/>
            <person name="Simone D."/>
            <person name="Lopez-Fernandez M."/>
            <person name="Wu X."/>
            <person name="de Brujin I."/>
            <person name="Lundin D."/>
            <person name="Andersson A."/>
            <person name="Bertilsson S."/>
            <person name="Dopson M."/>
        </authorList>
    </citation>
    <scope>NUCLEOTIDE SEQUENCE</scope>
    <source>
        <strain evidence="1">MM415A01403</strain>
    </source>
</reference>
<evidence type="ECO:0000313" key="1">
    <source>
        <dbReference type="EMBL" id="QJA76900.1"/>
    </source>
</evidence>
<organism evidence="1">
    <name type="scientific">viral metagenome</name>
    <dbReference type="NCBI Taxonomy" id="1070528"/>
    <lineage>
        <taxon>unclassified sequences</taxon>
        <taxon>metagenomes</taxon>
        <taxon>organismal metagenomes</taxon>
    </lineage>
</organism>
<dbReference type="AlphaFoldDB" id="A0A6M3K3B6"/>
<dbReference type="EMBL" id="MT142251">
    <property type="protein sequence ID" value="QJA76900.1"/>
    <property type="molecule type" value="Genomic_DNA"/>
</dbReference>
<sequence>MSLKTDRSIVGNQTDISYFYNSTAEKGEVLVFSTAGSGAAMDDANAVVVRPSANVSGQIFAGILLNDVVNKDLTQTHINVQKDEVQQGGKITLLRAPAVIVTDMIESGQSPTLGQKLYFRLATHNATDETNRGVLSTTSVSDSGVLPTSAEQAQANLASVQHTYQVAQALGVVDADNYIKVRLLQ</sequence>
<name>A0A6M3K3B6_9ZZZZ</name>